<proteinExistence type="predicted"/>
<reference evidence="1 2" key="1">
    <citation type="submission" date="2020-07" db="EMBL/GenBank/DDBJ databases">
        <authorList>
            <person name="Pothier F. J."/>
        </authorList>
    </citation>
    <scope>NUCLEOTIDE SEQUENCE [LARGE SCALE GENOMIC DNA]</scope>
    <source>
        <strain evidence="1 2">CFBP 498</strain>
    </source>
</reference>
<evidence type="ECO:0000313" key="2">
    <source>
        <dbReference type="Proteomes" id="UP000515406"/>
    </source>
</evidence>
<sequence>MEYEEWIRAQYRQGLSAEAIAQESLRGPVNSLISNNRVESIFGQVAALLGVAPDAIYVVGSSRFGFSLRDGTRFDSVYSDLDLAIVDKPLYMRCAGANENTGAARFPERDLPPAERIEIRHAFDAISRTLVDLFAYVSVAVWPDNTTLARAQAVRIRAYLAGTEQTSARAHGLDASADATDTGFQRIVDAGLPQYTLPITETTPGNASPWLTDSSGFQRAFGGSALRQVRLEVLRTAFDNLKQVVDVQCCLVGGSFVDVSNAAPNDLDIVVFYRARGDVGFEPGRALQRLTRKFLLKHIDMRFVPCDAEPWLLVKLTSYFTMLYLSRRPGTEDRRHGVLLLVPDAMQS</sequence>
<dbReference type="Pfam" id="PF22014">
    <property type="entry name" value="DUF6932"/>
    <property type="match status" value="1"/>
</dbReference>
<dbReference type="Proteomes" id="UP000515406">
    <property type="component" value="Chromosome"/>
</dbReference>
<accession>A0A6V7CHP1</accession>
<dbReference type="InterPro" id="IPR053860">
    <property type="entry name" value="DUF6932"/>
</dbReference>
<gene>
    <name evidence="1" type="ORF">CFBP498_13610</name>
</gene>
<evidence type="ECO:0000313" key="1">
    <source>
        <dbReference type="EMBL" id="CAD0316736.1"/>
    </source>
</evidence>
<name>A0A6V7CHP1_9XANT</name>
<organism evidence="1 2">
    <name type="scientific">Xanthomonas hortorum pv. vitians</name>
    <dbReference type="NCBI Taxonomy" id="83224"/>
    <lineage>
        <taxon>Bacteria</taxon>
        <taxon>Pseudomonadati</taxon>
        <taxon>Pseudomonadota</taxon>
        <taxon>Gammaproteobacteria</taxon>
        <taxon>Lysobacterales</taxon>
        <taxon>Lysobacteraceae</taxon>
        <taxon>Xanthomonas</taxon>
    </lineage>
</organism>
<dbReference type="RefSeq" id="WP_180313779.1">
    <property type="nucleotide sequence ID" value="NZ_JAVTRY010000035.1"/>
</dbReference>
<dbReference type="EMBL" id="LR828257">
    <property type="protein sequence ID" value="CAD0316727.1"/>
    <property type="molecule type" value="Genomic_DNA"/>
</dbReference>
<keyword evidence="2" id="KW-1185">Reference proteome</keyword>
<protein>
    <submittedName>
        <fullName evidence="1">Uncharacterized protein</fullName>
    </submittedName>
</protein>
<dbReference type="AlphaFoldDB" id="A0A6V7CHP1"/>
<dbReference type="EMBL" id="LR828257">
    <property type="protein sequence ID" value="CAD0316736.1"/>
    <property type="molecule type" value="Genomic_DNA"/>
</dbReference>